<protein>
    <submittedName>
        <fullName evidence="6">Aminotransferase class I/II-fold pyridoxal phosphate-dependent enzyme</fullName>
    </submittedName>
</protein>
<dbReference type="InterPro" id="IPR004839">
    <property type="entry name" value="Aminotransferase_I/II_large"/>
</dbReference>
<dbReference type="Gene3D" id="3.40.640.10">
    <property type="entry name" value="Type I PLP-dependent aspartate aminotransferase-like (Major domain)"/>
    <property type="match status" value="1"/>
</dbReference>
<dbReference type="EMBL" id="JBBAYM010000434">
    <property type="protein sequence ID" value="MEI5617286.1"/>
    <property type="molecule type" value="Genomic_DNA"/>
</dbReference>
<keyword evidence="2 6" id="KW-0032">Aminotransferase</keyword>
<comment type="cofactor">
    <cofactor evidence="1">
        <name>pyridoxal 5'-phosphate</name>
        <dbReference type="ChEBI" id="CHEBI:597326"/>
    </cofactor>
</comment>
<keyword evidence="3" id="KW-0808">Transferase</keyword>
<feature type="domain" description="Aminotransferase class I/classII large" evidence="5">
    <location>
        <begin position="7"/>
        <end position="74"/>
    </location>
</feature>
<evidence type="ECO:0000313" key="7">
    <source>
        <dbReference type="Proteomes" id="UP001365781"/>
    </source>
</evidence>
<dbReference type="PANTHER" id="PTHR42790:SF9">
    <property type="entry name" value="GNTR FAMILY REGULATORY PROTEIN"/>
    <property type="match status" value="1"/>
</dbReference>
<gene>
    <name evidence="6" type="ORF">WB403_50205</name>
</gene>
<organism evidence="6 7">
    <name type="scientific">Streptomyces brasiliscabiei</name>
    <dbReference type="NCBI Taxonomy" id="2736302"/>
    <lineage>
        <taxon>Bacteria</taxon>
        <taxon>Bacillati</taxon>
        <taxon>Actinomycetota</taxon>
        <taxon>Actinomycetes</taxon>
        <taxon>Kitasatosporales</taxon>
        <taxon>Streptomycetaceae</taxon>
        <taxon>Streptomyces</taxon>
    </lineage>
</organism>
<dbReference type="GO" id="GO:0008483">
    <property type="term" value="F:transaminase activity"/>
    <property type="evidence" value="ECO:0007669"/>
    <property type="project" value="UniProtKB-KW"/>
</dbReference>
<dbReference type="SUPFAM" id="SSF53383">
    <property type="entry name" value="PLP-dependent transferases"/>
    <property type="match status" value="1"/>
</dbReference>
<dbReference type="PANTHER" id="PTHR42790">
    <property type="entry name" value="AMINOTRANSFERASE"/>
    <property type="match status" value="1"/>
</dbReference>
<evidence type="ECO:0000256" key="3">
    <source>
        <dbReference type="ARBA" id="ARBA00022679"/>
    </source>
</evidence>
<sequence>MIEIPISDKGLDLDHLETLMQQGLIKASLFSTSNMNPTGMTLPVEQKQALATLAAKYKTPMIEDDVYFELSHQKQQTLPAK</sequence>
<comment type="caution">
    <text evidence="6">The sequence shown here is derived from an EMBL/GenBank/DDBJ whole genome shotgun (WGS) entry which is preliminary data.</text>
</comment>
<dbReference type="InterPro" id="IPR015424">
    <property type="entry name" value="PyrdxlP-dep_Trfase"/>
</dbReference>
<accession>A0ABU8GVS4</accession>
<evidence type="ECO:0000313" key="6">
    <source>
        <dbReference type="EMBL" id="MEI5617286.1"/>
    </source>
</evidence>
<evidence type="ECO:0000259" key="5">
    <source>
        <dbReference type="Pfam" id="PF00155"/>
    </source>
</evidence>
<keyword evidence="4" id="KW-0663">Pyridoxal phosphate</keyword>
<feature type="non-terminal residue" evidence="6">
    <location>
        <position position="81"/>
    </location>
</feature>
<dbReference type="Proteomes" id="UP001365781">
    <property type="component" value="Unassembled WGS sequence"/>
</dbReference>
<name>A0ABU8GVS4_9ACTN</name>
<evidence type="ECO:0000256" key="1">
    <source>
        <dbReference type="ARBA" id="ARBA00001933"/>
    </source>
</evidence>
<evidence type="ECO:0000256" key="2">
    <source>
        <dbReference type="ARBA" id="ARBA00022576"/>
    </source>
</evidence>
<dbReference type="InterPro" id="IPR050859">
    <property type="entry name" value="Class-I_PLP-dep_aminotransf"/>
</dbReference>
<reference evidence="6 7" key="1">
    <citation type="submission" date="2024-03" db="EMBL/GenBank/DDBJ databases">
        <title>First Report of Pectobacterium brasiliscabiei causing potato scab in china.</title>
        <authorList>
            <person name="Handique U."/>
        </authorList>
    </citation>
    <scope>NUCLEOTIDE SEQUENCE [LARGE SCALE GENOMIC DNA]</scope>
    <source>
        <strain evidence="6 7">ZRIMU1503</strain>
    </source>
</reference>
<keyword evidence="7" id="KW-1185">Reference proteome</keyword>
<dbReference type="Pfam" id="PF00155">
    <property type="entry name" value="Aminotran_1_2"/>
    <property type="match status" value="1"/>
</dbReference>
<dbReference type="InterPro" id="IPR015421">
    <property type="entry name" value="PyrdxlP-dep_Trfase_major"/>
</dbReference>
<proteinExistence type="predicted"/>
<evidence type="ECO:0000256" key="4">
    <source>
        <dbReference type="ARBA" id="ARBA00022898"/>
    </source>
</evidence>